<gene>
    <name evidence="1" type="ORF">MRB53_024718</name>
</gene>
<name>A0ACC2LD66_PERAE</name>
<accession>A0ACC2LD66</accession>
<evidence type="ECO:0000313" key="1">
    <source>
        <dbReference type="EMBL" id="KAJ8631395.1"/>
    </source>
</evidence>
<organism evidence="1 2">
    <name type="scientific">Persea americana</name>
    <name type="common">Avocado</name>
    <dbReference type="NCBI Taxonomy" id="3435"/>
    <lineage>
        <taxon>Eukaryota</taxon>
        <taxon>Viridiplantae</taxon>
        <taxon>Streptophyta</taxon>
        <taxon>Embryophyta</taxon>
        <taxon>Tracheophyta</taxon>
        <taxon>Spermatophyta</taxon>
        <taxon>Magnoliopsida</taxon>
        <taxon>Magnoliidae</taxon>
        <taxon>Laurales</taxon>
        <taxon>Lauraceae</taxon>
        <taxon>Persea</taxon>
    </lineage>
</organism>
<proteinExistence type="predicted"/>
<keyword evidence="2" id="KW-1185">Reference proteome</keyword>
<dbReference type="Proteomes" id="UP001234297">
    <property type="component" value="Chromosome 7"/>
</dbReference>
<dbReference type="EMBL" id="CM056815">
    <property type="protein sequence ID" value="KAJ8631395.1"/>
    <property type="molecule type" value="Genomic_DNA"/>
</dbReference>
<protein>
    <submittedName>
        <fullName evidence="1">Uncharacterized protein</fullName>
    </submittedName>
</protein>
<evidence type="ECO:0000313" key="2">
    <source>
        <dbReference type="Proteomes" id="UP001234297"/>
    </source>
</evidence>
<comment type="caution">
    <text evidence="1">The sequence shown here is derived from an EMBL/GenBank/DDBJ whole genome shotgun (WGS) entry which is preliminary data.</text>
</comment>
<sequence length="72" mass="8597">MMRKEMNINEKEGVQRSSVETMDNMENEEEENEEEMRVEKPKGSTPLEKNQRKRRGDCKMTFCRKVGKRTTL</sequence>
<reference evidence="1 2" key="1">
    <citation type="journal article" date="2022" name="Hortic Res">
        <title>A haplotype resolved chromosomal level avocado genome allows analysis of novel avocado genes.</title>
        <authorList>
            <person name="Nath O."/>
            <person name="Fletcher S.J."/>
            <person name="Hayward A."/>
            <person name="Shaw L.M."/>
            <person name="Masouleh A.K."/>
            <person name="Furtado A."/>
            <person name="Henry R.J."/>
            <person name="Mitter N."/>
        </authorList>
    </citation>
    <scope>NUCLEOTIDE SEQUENCE [LARGE SCALE GENOMIC DNA]</scope>
    <source>
        <strain evidence="2">cv. Hass</strain>
    </source>
</reference>